<feature type="signal peptide" evidence="1">
    <location>
        <begin position="1"/>
        <end position="22"/>
    </location>
</feature>
<reference evidence="2" key="1">
    <citation type="submission" date="2016-09" db="EMBL/GenBank/DDBJ databases">
        <authorList>
            <person name="Capua I."/>
            <person name="De Benedictis P."/>
            <person name="Joannis T."/>
            <person name="Lombin L.H."/>
            <person name="Cattoli G."/>
        </authorList>
    </citation>
    <scope>NUCLEOTIDE SEQUENCE</scope>
    <source>
        <strain evidence="2">B9</strain>
    </source>
</reference>
<gene>
    <name evidence="2" type="ORF">CNECB9_3940035</name>
</gene>
<dbReference type="EMBL" id="FMSH01000328">
    <property type="protein sequence ID" value="SCU80075.1"/>
    <property type="molecule type" value="Genomic_DNA"/>
</dbReference>
<accession>A0A1K0IJX8</accession>
<name>A0A1K0IJX8_CUPNE</name>
<dbReference type="AlphaFoldDB" id="A0A1K0IJX8"/>
<evidence type="ECO:0000313" key="2">
    <source>
        <dbReference type="EMBL" id="SCU80075.1"/>
    </source>
</evidence>
<organism evidence="2">
    <name type="scientific">Cupriavidus necator</name>
    <name type="common">Alcaligenes eutrophus</name>
    <name type="synonym">Ralstonia eutropha</name>
    <dbReference type="NCBI Taxonomy" id="106590"/>
    <lineage>
        <taxon>Bacteria</taxon>
        <taxon>Pseudomonadati</taxon>
        <taxon>Pseudomonadota</taxon>
        <taxon>Betaproteobacteria</taxon>
        <taxon>Burkholderiales</taxon>
        <taxon>Burkholderiaceae</taxon>
        <taxon>Cupriavidus</taxon>
    </lineage>
</organism>
<sequence length="125" mass="12658">MKKQIATLLMAASLGFSGLAMAHGAKPAQYGGVVQAAGDLQFELVNKDGAITIYVDDHDAKKPVAGASGKLTVLTGVQKTETTLAAGTGNALVAADKVLVARGSKAVAVIKFADGKSVTARFSVK</sequence>
<keyword evidence="1" id="KW-0732">Signal</keyword>
<evidence type="ECO:0000256" key="1">
    <source>
        <dbReference type="SAM" id="SignalP"/>
    </source>
</evidence>
<feature type="chain" id="PRO_5013199133" evidence="1">
    <location>
        <begin position="23"/>
        <end position="125"/>
    </location>
</feature>
<proteinExistence type="predicted"/>
<protein>
    <submittedName>
        <fullName evidence="2">Uncharacterized protein</fullName>
    </submittedName>
</protein>